<sequence>MRIHTSKDMKRFNYLISETDAAYREMTKKLGLSDSAMIILYTICDNGDSCLLKDICHFSGIHKQTINSAIRKLEAEEILYLESADAKSKKVCLTEKGRRLAEHTAMRMIQAENEIFASWSEADVEQYLLLTERFLMGFREKTNEMQRKDTEAI</sequence>
<dbReference type="Proteomes" id="UP001299220">
    <property type="component" value="Unassembled WGS sequence"/>
</dbReference>
<keyword evidence="6" id="KW-1185">Reference proteome</keyword>
<keyword evidence="1" id="KW-0805">Transcription regulation</keyword>
<evidence type="ECO:0000256" key="3">
    <source>
        <dbReference type="ARBA" id="ARBA00023163"/>
    </source>
</evidence>
<name>A0ABS9CQ82_9FIRM</name>
<dbReference type="PANTHER" id="PTHR42756:SF1">
    <property type="entry name" value="TRANSCRIPTIONAL REPRESSOR OF EMRAB OPERON"/>
    <property type="match status" value="1"/>
</dbReference>
<dbReference type="RefSeq" id="WP_235323536.1">
    <property type="nucleotide sequence ID" value="NZ_JAFBIT010000002.1"/>
</dbReference>
<keyword evidence="3" id="KW-0804">Transcription</keyword>
<dbReference type="SUPFAM" id="SSF46785">
    <property type="entry name" value="Winged helix' DNA-binding domain"/>
    <property type="match status" value="1"/>
</dbReference>
<evidence type="ECO:0000313" key="5">
    <source>
        <dbReference type="EMBL" id="MCF2652485.1"/>
    </source>
</evidence>
<keyword evidence="2" id="KW-0238">DNA-binding</keyword>
<accession>A0ABS9CQ82</accession>
<dbReference type="InterPro" id="IPR000835">
    <property type="entry name" value="HTH_MarR-typ"/>
</dbReference>
<comment type="caution">
    <text evidence="5">The sequence shown here is derived from an EMBL/GenBank/DDBJ whole genome shotgun (WGS) entry which is preliminary data.</text>
</comment>
<dbReference type="EMBL" id="JAFBIT010000002">
    <property type="protein sequence ID" value="MCF2652485.1"/>
    <property type="molecule type" value="Genomic_DNA"/>
</dbReference>
<evidence type="ECO:0000313" key="6">
    <source>
        <dbReference type="Proteomes" id="UP001299220"/>
    </source>
</evidence>
<dbReference type="SMART" id="SM00347">
    <property type="entry name" value="HTH_MARR"/>
    <property type="match status" value="1"/>
</dbReference>
<proteinExistence type="predicted"/>
<dbReference type="InterPro" id="IPR036390">
    <property type="entry name" value="WH_DNA-bd_sf"/>
</dbReference>
<gene>
    <name evidence="5" type="ORF">JQM67_07710</name>
</gene>
<organism evidence="5 6">
    <name type="scientific">Anaeromassilibacillus senegalensis</name>
    <dbReference type="NCBI Taxonomy" id="1673717"/>
    <lineage>
        <taxon>Bacteria</taxon>
        <taxon>Bacillati</taxon>
        <taxon>Bacillota</taxon>
        <taxon>Clostridia</taxon>
        <taxon>Eubacteriales</taxon>
        <taxon>Acutalibacteraceae</taxon>
        <taxon>Anaeromassilibacillus</taxon>
    </lineage>
</organism>
<dbReference type="PANTHER" id="PTHR42756">
    <property type="entry name" value="TRANSCRIPTIONAL REGULATOR, MARR"/>
    <property type="match status" value="1"/>
</dbReference>
<reference evidence="5 6" key="1">
    <citation type="submission" date="2020-12" db="EMBL/GenBank/DDBJ databases">
        <title>Whole genome sequences of gut porcine anaerobes.</title>
        <authorList>
            <person name="Kubasova T."/>
            <person name="Jahodarova E."/>
            <person name="Rychlik I."/>
        </authorList>
    </citation>
    <scope>NUCLEOTIDE SEQUENCE [LARGE SCALE GENOMIC DNA]</scope>
    <source>
        <strain evidence="5 6">An867</strain>
    </source>
</reference>
<evidence type="ECO:0000256" key="1">
    <source>
        <dbReference type="ARBA" id="ARBA00023015"/>
    </source>
</evidence>
<dbReference type="InterPro" id="IPR036388">
    <property type="entry name" value="WH-like_DNA-bd_sf"/>
</dbReference>
<dbReference type="Pfam" id="PF12802">
    <property type="entry name" value="MarR_2"/>
    <property type="match status" value="1"/>
</dbReference>
<evidence type="ECO:0000256" key="2">
    <source>
        <dbReference type="ARBA" id="ARBA00023125"/>
    </source>
</evidence>
<protein>
    <submittedName>
        <fullName evidence="5">MarR family transcriptional regulator</fullName>
    </submittedName>
</protein>
<feature type="domain" description="HTH marR-type" evidence="4">
    <location>
        <begin position="25"/>
        <end position="124"/>
    </location>
</feature>
<evidence type="ECO:0000259" key="4">
    <source>
        <dbReference type="SMART" id="SM00347"/>
    </source>
</evidence>
<dbReference type="Gene3D" id="1.10.10.10">
    <property type="entry name" value="Winged helix-like DNA-binding domain superfamily/Winged helix DNA-binding domain"/>
    <property type="match status" value="1"/>
</dbReference>